<proteinExistence type="predicted"/>
<reference evidence="1 2" key="1">
    <citation type="journal article" date="2021" name="Front. Genet.">
        <title>Chromosome-Level Genome Assembly Reveals Significant Gene Expansion in the Toll and IMD Signaling Pathways of Dendrolimus kikuchii.</title>
        <authorList>
            <person name="Zhou J."/>
            <person name="Wu P."/>
            <person name="Xiong Z."/>
            <person name="Liu N."/>
            <person name="Zhao N."/>
            <person name="Ji M."/>
            <person name="Qiu Y."/>
            <person name="Yang B."/>
        </authorList>
    </citation>
    <scope>NUCLEOTIDE SEQUENCE [LARGE SCALE GENOMIC DNA]</scope>
    <source>
        <strain evidence="1">Ann1</strain>
    </source>
</reference>
<organism evidence="1 2">
    <name type="scientific">Dendrolimus kikuchii</name>
    <dbReference type="NCBI Taxonomy" id="765133"/>
    <lineage>
        <taxon>Eukaryota</taxon>
        <taxon>Metazoa</taxon>
        <taxon>Ecdysozoa</taxon>
        <taxon>Arthropoda</taxon>
        <taxon>Hexapoda</taxon>
        <taxon>Insecta</taxon>
        <taxon>Pterygota</taxon>
        <taxon>Neoptera</taxon>
        <taxon>Endopterygota</taxon>
        <taxon>Lepidoptera</taxon>
        <taxon>Glossata</taxon>
        <taxon>Ditrysia</taxon>
        <taxon>Bombycoidea</taxon>
        <taxon>Lasiocampidae</taxon>
        <taxon>Dendrolimus</taxon>
    </lineage>
</organism>
<evidence type="ECO:0000313" key="1">
    <source>
        <dbReference type="EMBL" id="KAJ0176946.1"/>
    </source>
</evidence>
<gene>
    <name evidence="1" type="ORF">K1T71_006955</name>
</gene>
<sequence length="349" mass="39731">MISNSENTFDSVSNLNNTNLSPIHEEDEINTYSSTNKVAADSIKFVNEFENGDLMLNMDSNKEICKDDSKATTNVTWDNMFDTELFKMTDLEISNNSMDVDTGMGLNVHNSPSSSNISDRTKCDKKISEKKINKALNSVIDNFDSTEVLNCFSTWRDKENTRNFTEKNSLNEVVTSTTDAINKANAIYMDECANDFSAFSGHNNVESDLSALNGDKMSKNVEKSNEIKDSNWTENIVKDIKPQALPKKRLRQTKLTDTIEKKVKKDKNTEKNILRKQKYTKTIKNWLNEVNINNHMKLNNELNDSRTDVTGMDNKKEGIENTTENSKVKKRKIHSQTQLANKDGVMKFK</sequence>
<comment type="caution">
    <text evidence="1">The sequence shown here is derived from an EMBL/GenBank/DDBJ whole genome shotgun (WGS) entry which is preliminary data.</text>
</comment>
<name>A0ACC1CZD3_9NEOP</name>
<dbReference type="EMBL" id="CM034398">
    <property type="protein sequence ID" value="KAJ0176946.1"/>
    <property type="molecule type" value="Genomic_DNA"/>
</dbReference>
<dbReference type="Proteomes" id="UP000824533">
    <property type="component" value="Linkage Group LG12"/>
</dbReference>
<evidence type="ECO:0000313" key="2">
    <source>
        <dbReference type="Proteomes" id="UP000824533"/>
    </source>
</evidence>
<accession>A0ACC1CZD3</accession>
<protein>
    <submittedName>
        <fullName evidence="1">Uncharacterized protein</fullName>
    </submittedName>
</protein>
<keyword evidence="2" id="KW-1185">Reference proteome</keyword>